<evidence type="ECO:0000313" key="3">
    <source>
        <dbReference type="Proteomes" id="UP000297318"/>
    </source>
</evidence>
<evidence type="ECO:0000256" key="1">
    <source>
        <dbReference type="SAM" id="Phobius"/>
    </source>
</evidence>
<protein>
    <submittedName>
        <fullName evidence="2">Putative type IV peptidase</fullName>
    </submittedName>
</protein>
<keyword evidence="1" id="KW-1133">Transmembrane helix</keyword>
<dbReference type="InterPro" id="IPR050882">
    <property type="entry name" value="Prepilin_peptidase/N-MTase"/>
</dbReference>
<dbReference type="GO" id="GO:0004190">
    <property type="term" value="F:aspartic-type endopeptidase activity"/>
    <property type="evidence" value="ECO:0007669"/>
    <property type="project" value="TreeGrafter"/>
</dbReference>
<dbReference type="GO" id="GO:0006465">
    <property type="term" value="P:signal peptide processing"/>
    <property type="evidence" value="ECO:0007669"/>
    <property type="project" value="TreeGrafter"/>
</dbReference>
<name>A0A4Z1E227_9MICO</name>
<feature type="transmembrane region" description="Helical" evidence="1">
    <location>
        <begin position="161"/>
        <end position="194"/>
    </location>
</feature>
<reference evidence="2 3" key="1">
    <citation type="submission" date="2018-11" db="EMBL/GenBank/DDBJ databases">
        <title>Complete genome sequencing of the Actinobacteria Serinibacter sp. K3-2.</title>
        <authorList>
            <person name="Rakitin A.L."/>
            <person name="Beletsky A.V."/>
            <person name="Mardanov A.V."/>
            <person name="Ravin N.V."/>
            <person name="Gromova A.S."/>
            <person name="Filippova S.N."/>
            <person name="Gal'Chenko V.F."/>
        </authorList>
    </citation>
    <scope>NUCLEOTIDE SEQUENCE [LARGE SCALE GENOMIC DNA]</scope>
    <source>
        <strain evidence="2 3">K3-2</strain>
    </source>
</reference>
<keyword evidence="1" id="KW-0812">Transmembrane</keyword>
<comment type="caution">
    <text evidence="2">The sequence shown here is derived from an EMBL/GenBank/DDBJ whole genome shotgun (WGS) entry which is preliminary data.</text>
</comment>
<dbReference type="GO" id="GO:0005886">
    <property type="term" value="C:plasma membrane"/>
    <property type="evidence" value="ECO:0007669"/>
    <property type="project" value="TreeGrafter"/>
</dbReference>
<dbReference type="PANTHER" id="PTHR30487:SF0">
    <property type="entry name" value="PREPILIN LEADER PEPTIDASE_N-METHYLTRANSFERASE-RELATED"/>
    <property type="match status" value="1"/>
</dbReference>
<feature type="transmembrane region" description="Helical" evidence="1">
    <location>
        <begin position="12"/>
        <end position="35"/>
    </location>
</feature>
<gene>
    <name evidence="2" type="ORF">SERN_2325</name>
</gene>
<dbReference type="AlphaFoldDB" id="A0A4Z1E227"/>
<feature type="transmembrane region" description="Helical" evidence="1">
    <location>
        <begin position="47"/>
        <end position="69"/>
    </location>
</feature>
<accession>A0A4Z1E227</accession>
<feature type="transmembrane region" description="Helical" evidence="1">
    <location>
        <begin position="104"/>
        <end position="123"/>
    </location>
</feature>
<organism evidence="2 3">
    <name type="scientific">Serinibacter arcticus</name>
    <dbReference type="NCBI Taxonomy" id="1655435"/>
    <lineage>
        <taxon>Bacteria</taxon>
        <taxon>Bacillati</taxon>
        <taxon>Actinomycetota</taxon>
        <taxon>Actinomycetes</taxon>
        <taxon>Micrococcales</taxon>
        <taxon>Beutenbergiaceae</taxon>
        <taxon>Serinibacter</taxon>
    </lineage>
</organism>
<evidence type="ECO:0000313" key="2">
    <source>
        <dbReference type="EMBL" id="TGO04732.1"/>
    </source>
</evidence>
<feature type="transmembrane region" description="Helical" evidence="1">
    <location>
        <begin position="200"/>
        <end position="221"/>
    </location>
</feature>
<feature type="transmembrane region" description="Helical" evidence="1">
    <location>
        <begin position="75"/>
        <end position="97"/>
    </location>
</feature>
<sequence>MVGTMDVAIWQVLAATGALLGAVVGAAVAPWLISLVPEGAASGRRWFLTRPAVVVVGAVVGLLAGAHVRASIEPLLWPSALVLLAAAAGAGLVDAAGHRLPDVLVLRGWAVGAVLACAVLPWVGAARVLLGVAVSALCWAVLTAVTLAAPRALGYGDVKLLGLLALAVALLRPGAVVTAVVAAVVLGGVAALLLLVTRRAAAGTHLAFGPWLLAGAAVAILTA</sequence>
<dbReference type="Proteomes" id="UP000297318">
    <property type="component" value="Unassembled WGS sequence"/>
</dbReference>
<feature type="transmembrane region" description="Helical" evidence="1">
    <location>
        <begin position="129"/>
        <end position="149"/>
    </location>
</feature>
<keyword evidence="1" id="KW-0472">Membrane</keyword>
<proteinExistence type="predicted"/>
<keyword evidence="3" id="KW-1185">Reference proteome</keyword>
<dbReference type="PANTHER" id="PTHR30487">
    <property type="entry name" value="TYPE 4 PREPILIN-LIKE PROTEINS LEADER PEPTIDE-PROCESSING ENZYME"/>
    <property type="match status" value="1"/>
</dbReference>
<dbReference type="EMBL" id="RHPJ01000003">
    <property type="protein sequence ID" value="TGO04732.1"/>
    <property type="molecule type" value="Genomic_DNA"/>
</dbReference>